<dbReference type="GO" id="GO:0000956">
    <property type="term" value="P:nuclear-transcribed mRNA catabolic process"/>
    <property type="evidence" value="ECO:0007669"/>
    <property type="project" value="TreeGrafter"/>
</dbReference>
<comment type="subcellular location">
    <subcellularLocation>
        <location evidence="6">Cytoplasm</location>
    </subcellularLocation>
    <subcellularLocation>
        <location evidence="6">Nucleus</location>
        <location evidence="6">Nucleolus</location>
    </subcellularLocation>
</comment>
<keyword evidence="5 6" id="KW-0539">Nucleus</keyword>
<protein>
    <recommendedName>
        <fullName evidence="6">Ribosome assembly factor mrt4</fullName>
    </recommendedName>
</protein>
<dbReference type="GO" id="GO:0003723">
    <property type="term" value="F:RNA binding"/>
    <property type="evidence" value="ECO:0007669"/>
    <property type="project" value="TreeGrafter"/>
</dbReference>
<evidence type="ECO:0000259" key="7">
    <source>
        <dbReference type="Pfam" id="PF17777"/>
    </source>
</evidence>
<name>A0A9W8CI66_9FUNG</name>
<dbReference type="EMBL" id="JANBOH010000185">
    <property type="protein sequence ID" value="KAJ1644206.1"/>
    <property type="molecule type" value="Genomic_DNA"/>
</dbReference>
<dbReference type="Gene3D" id="3.90.105.20">
    <property type="match status" value="1"/>
</dbReference>
<evidence type="ECO:0000256" key="4">
    <source>
        <dbReference type="ARBA" id="ARBA00022490"/>
    </source>
</evidence>
<dbReference type="InterPro" id="IPR043164">
    <property type="entry name" value="Ribosomal_uL10-like_insert_sf"/>
</dbReference>
<sequence>MPKAKRSQVVSLTKVKSKGREGRAEVMHAVEGSANTYDFVWVFSVENMRNQYLKSIRSSFKTSRFFLGSNKVMAKALGNDPESEIRPDMHKISKQLVGEVGLLFTNESVDSVKKAFDSFEANDYPRAGTIATYKVVVSQGEVVRGHAKEPFPNNMEPELRELGMPTLLRNGKITIDSDYVICHEGEKLTPQQSRLLKHFWEKMAVFKVNLICYLNRKGELVKLDGNSSAERDDSSDEDME</sequence>
<evidence type="ECO:0000256" key="3">
    <source>
        <dbReference type="ARBA" id="ARBA00011117"/>
    </source>
</evidence>
<dbReference type="PANTHER" id="PTHR45841">
    <property type="entry name" value="MRNA TURNOVER PROTEIN 4 MRTO4"/>
    <property type="match status" value="1"/>
</dbReference>
<dbReference type="GO" id="GO:0030687">
    <property type="term" value="C:preribosome, large subunit precursor"/>
    <property type="evidence" value="ECO:0007669"/>
    <property type="project" value="TreeGrafter"/>
</dbReference>
<organism evidence="8 9">
    <name type="scientific">Coemansia asiatica</name>
    <dbReference type="NCBI Taxonomy" id="1052880"/>
    <lineage>
        <taxon>Eukaryota</taxon>
        <taxon>Fungi</taxon>
        <taxon>Fungi incertae sedis</taxon>
        <taxon>Zoopagomycota</taxon>
        <taxon>Kickxellomycotina</taxon>
        <taxon>Kickxellomycetes</taxon>
        <taxon>Kickxellales</taxon>
        <taxon>Kickxellaceae</taxon>
        <taxon>Coemansia</taxon>
    </lineage>
</organism>
<keyword evidence="4 6" id="KW-0963">Cytoplasm</keyword>
<dbReference type="FunFam" id="3.30.70.1730:FF:000005">
    <property type="entry name" value="Ribosome assembly factor mrt4"/>
    <property type="match status" value="1"/>
</dbReference>
<dbReference type="InterPro" id="IPR033867">
    <property type="entry name" value="Mrt4"/>
</dbReference>
<evidence type="ECO:0000313" key="8">
    <source>
        <dbReference type="EMBL" id="KAJ1644206.1"/>
    </source>
</evidence>
<evidence type="ECO:0000256" key="1">
    <source>
        <dbReference type="ARBA" id="ARBA00004046"/>
    </source>
</evidence>
<dbReference type="Gene3D" id="3.30.70.1730">
    <property type="match status" value="1"/>
</dbReference>
<keyword evidence="6" id="KW-0690">Ribosome biogenesis</keyword>
<dbReference type="SUPFAM" id="SSF160369">
    <property type="entry name" value="Ribosomal protein L10-like"/>
    <property type="match status" value="1"/>
</dbReference>
<dbReference type="InterPro" id="IPR043141">
    <property type="entry name" value="Ribosomal_uL10-like_sf"/>
</dbReference>
<accession>A0A9W8CI66</accession>
<dbReference type="FunFam" id="3.90.105.20:FF:000003">
    <property type="entry name" value="Ribosome assembly factor mrt4"/>
    <property type="match status" value="1"/>
</dbReference>
<dbReference type="GO" id="GO:0005730">
    <property type="term" value="C:nucleolus"/>
    <property type="evidence" value="ECO:0007669"/>
    <property type="project" value="UniProtKB-SubCell"/>
</dbReference>
<gene>
    <name evidence="8" type="primary">MRT4</name>
    <name evidence="8" type="ORF">LPJ64_004095</name>
</gene>
<dbReference type="Proteomes" id="UP001145021">
    <property type="component" value="Unassembled WGS sequence"/>
</dbReference>
<proteinExistence type="inferred from homology"/>
<dbReference type="GO" id="GO:0000027">
    <property type="term" value="P:ribosomal large subunit assembly"/>
    <property type="evidence" value="ECO:0007669"/>
    <property type="project" value="InterPro"/>
</dbReference>
<evidence type="ECO:0000256" key="6">
    <source>
        <dbReference type="RuleBase" id="RU364039"/>
    </source>
</evidence>
<dbReference type="Pfam" id="PF00466">
    <property type="entry name" value="Ribosomal_L10"/>
    <property type="match status" value="1"/>
</dbReference>
<dbReference type="AlphaFoldDB" id="A0A9W8CI66"/>
<comment type="function">
    <text evidence="1 6">Component of the ribosome assembly machinery. Nuclear paralog of the ribosomal protein P0, it binds pre-60S subunits at an early stage of assembly in the nucleolus, and is replaced by P0 in cytoplasmic pre-60S subunits and mature 80S ribosomes.</text>
</comment>
<reference evidence="8" key="1">
    <citation type="submission" date="2022-07" db="EMBL/GenBank/DDBJ databases">
        <title>Phylogenomic reconstructions and comparative analyses of Kickxellomycotina fungi.</title>
        <authorList>
            <person name="Reynolds N.K."/>
            <person name="Stajich J.E."/>
            <person name="Barry K."/>
            <person name="Grigoriev I.V."/>
            <person name="Crous P."/>
            <person name="Smith M.E."/>
        </authorList>
    </citation>
    <scope>NUCLEOTIDE SEQUENCE</scope>
    <source>
        <strain evidence="8">NBRC 105413</strain>
    </source>
</reference>
<dbReference type="Pfam" id="PF17777">
    <property type="entry name" value="RL10P_insert"/>
    <property type="match status" value="1"/>
</dbReference>
<comment type="similarity">
    <text evidence="2 6">Belongs to the universal ribosomal protein uL10 family.</text>
</comment>
<dbReference type="InterPro" id="IPR040637">
    <property type="entry name" value="Ribosomal_uL10-like_insert"/>
</dbReference>
<dbReference type="GO" id="GO:0006364">
    <property type="term" value="P:rRNA processing"/>
    <property type="evidence" value="ECO:0007669"/>
    <property type="project" value="TreeGrafter"/>
</dbReference>
<evidence type="ECO:0000313" key="9">
    <source>
        <dbReference type="Proteomes" id="UP001145021"/>
    </source>
</evidence>
<dbReference type="InterPro" id="IPR051742">
    <property type="entry name" value="Ribosome_Assembly_uL10"/>
</dbReference>
<dbReference type="CDD" id="cd05796">
    <property type="entry name" value="Ribosomal_P0_like"/>
    <property type="match status" value="1"/>
</dbReference>
<comment type="subunit">
    <text evidence="3 6">Associates with the pre-60S ribosomal particle.</text>
</comment>
<comment type="caution">
    <text evidence="8">The sequence shown here is derived from an EMBL/GenBank/DDBJ whole genome shotgun (WGS) entry which is preliminary data.</text>
</comment>
<feature type="domain" description="Large ribosomal subunit protein uL10-like insertion" evidence="7">
    <location>
        <begin position="126"/>
        <end position="199"/>
    </location>
</feature>
<dbReference type="PANTHER" id="PTHR45841:SF1">
    <property type="entry name" value="MRNA TURNOVER PROTEIN 4 HOMOLOG"/>
    <property type="match status" value="1"/>
</dbReference>
<keyword evidence="9" id="KW-1185">Reference proteome</keyword>
<dbReference type="GO" id="GO:0005737">
    <property type="term" value="C:cytoplasm"/>
    <property type="evidence" value="ECO:0007669"/>
    <property type="project" value="UniProtKB-SubCell"/>
</dbReference>
<dbReference type="InterPro" id="IPR001790">
    <property type="entry name" value="Ribosomal_uL10"/>
</dbReference>
<evidence type="ECO:0000256" key="2">
    <source>
        <dbReference type="ARBA" id="ARBA00008889"/>
    </source>
</evidence>
<evidence type="ECO:0000256" key="5">
    <source>
        <dbReference type="ARBA" id="ARBA00023242"/>
    </source>
</evidence>